<dbReference type="EC" id="6.3.5.9" evidence="7"/>
<dbReference type="EMBL" id="JBHSYM010000022">
    <property type="protein sequence ID" value="MFC7011796.1"/>
    <property type="molecule type" value="Genomic_DNA"/>
</dbReference>
<evidence type="ECO:0000256" key="6">
    <source>
        <dbReference type="ARBA" id="ARBA00022962"/>
    </source>
</evidence>
<comment type="domain">
    <text evidence="7">Comprises of two domains. The C-terminal domain contains the binding site for glutamine and catalyzes the hydrolysis of this substrate to glutamate and ammonia. The N-terminal domain is anticipated to bind ATP and hydrogenobyrinate and catalyzes the ultimate synthesis of the diamide product. The ammonia produced via the glutaminase domain is probably translocated to the adjacent domain via a molecular tunnel, where it reacts with an activated intermediate.</text>
</comment>
<proteinExistence type="inferred from homology"/>
<keyword evidence="12" id="KW-1185">Reference proteome</keyword>
<comment type="similarity">
    <text evidence="7">Belongs to the CobB/CbiA family.</text>
</comment>
<evidence type="ECO:0000313" key="12">
    <source>
        <dbReference type="Proteomes" id="UP001596409"/>
    </source>
</evidence>
<dbReference type="InterPro" id="IPR029062">
    <property type="entry name" value="Class_I_gatase-like"/>
</dbReference>
<accession>A0ABW2DVB4</accession>
<evidence type="ECO:0000259" key="9">
    <source>
        <dbReference type="Pfam" id="PF01656"/>
    </source>
</evidence>
<reference evidence="12" key="1">
    <citation type="journal article" date="2019" name="Int. J. Syst. Evol. Microbiol.">
        <title>The Global Catalogue of Microorganisms (GCM) 10K type strain sequencing project: providing services to taxonomists for standard genome sequencing and annotation.</title>
        <authorList>
            <consortium name="The Broad Institute Genomics Platform"/>
            <consortium name="The Broad Institute Genome Sequencing Center for Infectious Disease"/>
            <person name="Wu L."/>
            <person name="Ma J."/>
        </authorList>
    </citation>
    <scope>NUCLEOTIDE SEQUENCE [LARGE SCALE GENOMIC DNA]</scope>
    <source>
        <strain evidence="12">JCM 4855</strain>
    </source>
</reference>
<evidence type="ECO:0000259" key="10">
    <source>
        <dbReference type="Pfam" id="PF07685"/>
    </source>
</evidence>
<keyword evidence="4 7" id="KW-0067">ATP-binding</keyword>
<evidence type="ECO:0000313" key="11">
    <source>
        <dbReference type="EMBL" id="MFC7011796.1"/>
    </source>
</evidence>
<sequence length="475" mass="49151">MVTSVPRLVIAAPSSGSGKTTVATGLMAALTGRGLSVSPHKVGPDYIDPGYHALATGRVGRNLDAYLCGPELVGPLFLHGSLGCDIAVVEGVMGLYDGAAGEGELASTAHVAKLLRAPVVLVVDASSQSRSVAALVHGFVTWDPQVRVGGVILNKVASDRHEALLREALDSVGVPVLGVLRRAPQVDTPSRHLGLVPVAERRAAAVDAVAAMATQVREGCDLEALVALARSAGALSCAAWDAAEVLGSSPPPPLPGTTPDSRSRPERPRPRTPGGLERVAVAGGAAFTFSYAEHAELLAAAGAEVVVFDPLRDEELPEGTRGLVVGGGFPEVYAAELSANEPLRRAVAELALGGAPVAAECAGLLYLCRELDGKPMCGVLDASARMSGRLTLGYRDAVAVGDSVLAGAGTRMRGHEFHRTVVEPGAGPAPAWGVRAPERRVEGFVQRGVHASYLHTHWASEPGVARRFVERCRTS</sequence>
<evidence type="ECO:0000256" key="4">
    <source>
        <dbReference type="ARBA" id="ARBA00022840"/>
    </source>
</evidence>
<dbReference type="PANTHER" id="PTHR43873:SF1">
    <property type="entry name" value="COBYRINATE A,C-DIAMIDE SYNTHASE"/>
    <property type="match status" value="1"/>
</dbReference>
<dbReference type="Proteomes" id="UP001596409">
    <property type="component" value="Unassembled WGS sequence"/>
</dbReference>
<feature type="site" description="Increases nucleophilicity of active site Cys" evidence="7">
    <location>
        <position position="455"/>
    </location>
</feature>
<evidence type="ECO:0000256" key="5">
    <source>
        <dbReference type="ARBA" id="ARBA00022842"/>
    </source>
</evidence>
<dbReference type="InterPro" id="IPR027417">
    <property type="entry name" value="P-loop_NTPase"/>
</dbReference>
<feature type="active site" description="Nucleophile" evidence="7">
    <location>
        <position position="361"/>
    </location>
</feature>
<comment type="pathway">
    <text evidence="7">Cofactor biosynthesis; adenosylcobalamin biosynthesis; cob(II)yrinate a,c-diamide from precorrin-2 (aerobic route): step 9/10.</text>
</comment>
<feature type="region of interest" description="Disordered" evidence="8">
    <location>
        <begin position="246"/>
        <end position="276"/>
    </location>
</feature>
<organism evidence="11 12">
    <name type="scientific">Streptomyces viridiviolaceus</name>
    <dbReference type="NCBI Taxonomy" id="68282"/>
    <lineage>
        <taxon>Bacteria</taxon>
        <taxon>Bacillati</taxon>
        <taxon>Actinomycetota</taxon>
        <taxon>Actinomycetes</taxon>
        <taxon>Kitasatosporales</taxon>
        <taxon>Streptomycetaceae</taxon>
        <taxon>Streptomyces</taxon>
    </lineage>
</organism>
<dbReference type="HAMAP" id="MF_00027">
    <property type="entry name" value="CobB_CbiA"/>
    <property type="match status" value="1"/>
</dbReference>
<dbReference type="Gene3D" id="3.40.50.880">
    <property type="match status" value="1"/>
</dbReference>
<dbReference type="InterPro" id="IPR002586">
    <property type="entry name" value="CobQ/CobB/MinD/ParA_Nub-bd_dom"/>
</dbReference>
<feature type="domain" description="CobQ/CobB/MinD/ParA nucleotide binding" evidence="9">
    <location>
        <begin position="8"/>
        <end position="193"/>
    </location>
</feature>
<dbReference type="Pfam" id="PF01656">
    <property type="entry name" value="CbiA"/>
    <property type="match status" value="1"/>
</dbReference>
<gene>
    <name evidence="7" type="primary">cobB</name>
    <name evidence="11" type="ORF">ACFQMH_08795</name>
</gene>
<dbReference type="Pfam" id="PF07685">
    <property type="entry name" value="GATase_3"/>
    <property type="match status" value="1"/>
</dbReference>
<evidence type="ECO:0000256" key="3">
    <source>
        <dbReference type="ARBA" id="ARBA00022741"/>
    </source>
</evidence>
<comment type="caution">
    <text evidence="11">The sequence shown here is derived from an EMBL/GenBank/DDBJ whole genome shotgun (WGS) entry which is preliminary data.</text>
</comment>
<dbReference type="NCBIfam" id="NF002204">
    <property type="entry name" value="PRK01077.1"/>
    <property type="match status" value="1"/>
</dbReference>
<dbReference type="InterPro" id="IPR011698">
    <property type="entry name" value="GATase_3"/>
</dbReference>
<evidence type="ECO:0000256" key="2">
    <source>
        <dbReference type="ARBA" id="ARBA00022598"/>
    </source>
</evidence>
<dbReference type="CDD" id="cd03130">
    <property type="entry name" value="GATase1_CobB"/>
    <property type="match status" value="1"/>
</dbReference>
<dbReference type="Gene3D" id="3.40.50.300">
    <property type="entry name" value="P-loop containing nucleotide triphosphate hydrolases"/>
    <property type="match status" value="1"/>
</dbReference>
<feature type="domain" description="CobB/CobQ-like glutamine amidotransferase" evidence="10">
    <location>
        <begin position="278"/>
        <end position="461"/>
    </location>
</feature>
<comment type="function">
    <text evidence="7">Catalyzes the ATP-dependent amidation of the two carboxylate groups at positions a and c of hydrogenobyrinate, using either L-glutamine or ammonia as the nitrogen source.</text>
</comment>
<evidence type="ECO:0000256" key="7">
    <source>
        <dbReference type="HAMAP-Rule" id="MF_00027"/>
    </source>
</evidence>
<evidence type="ECO:0000256" key="1">
    <source>
        <dbReference type="ARBA" id="ARBA00001946"/>
    </source>
</evidence>
<comment type="catalytic activity">
    <reaction evidence="7">
        <text>hydrogenobyrinate + 2 L-glutamine + 2 ATP + 2 H2O = hydrogenobyrinate a,c-diamide + 2 L-glutamate + 2 ADP + 2 phosphate + 2 H(+)</text>
        <dbReference type="Rhea" id="RHEA:12544"/>
        <dbReference type="ChEBI" id="CHEBI:15377"/>
        <dbReference type="ChEBI" id="CHEBI:15378"/>
        <dbReference type="ChEBI" id="CHEBI:29985"/>
        <dbReference type="ChEBI" id="CHEBI:30616"/>
        <dbReference type="ChEBI" id="CHEBI:43474"/>
        <dbReference type="ChEBI" id="CHEBI:58359"/>
        <dbReference type="ChEBI" id="CHEBI:77873"/>
        <dbReference type="ChEBI" id="CHEBI:77874"/>
        <dbReference type="ChEBI" id="CHEBI:456216"/>
        <dbReference type="EC" id="6.3.5.9"/>
    </reaction>
</comment>
<keyword evidence="7" id="KW-0169">Cobalamin biosynthesis</keyword>
<protein>
    <recommendedName>
        <fullName evidence="7">Hydrogenobyrinate a,c-diamide synthase</fullName>
        <ecNumber evidence="7">6.3.5.9</ecNumber>
    </recommendedName>
    <alternativeName>
        <fullName evidence="7">Hydrogenobyrinic acid a,c-diamide synthase</fullName>
    </alternativeName>
</protein>
<dbReference type="CDD" id="cd05388">
    <property type="entry name" value="CobB_N"/>
    <property type="match status" value="1"/>
</dbReference>
<dbReference type="SUPFAM" id="SSF52317">
    <property type="entry name" value="Class I glutamine amidotransferase-like"/>
    <property type="match status" value="1"/>
</dbReference>
<comment type="cofactor">
    <cofactor evidence="1 7">
        <name>Mg(2+)</name>
        <dbReference type="ChEBI" id="CHEBI:18420"/>
    </cofactor>
</comment>
<dbReference type="PROSITE" id="PS51274">
    <property type="entry name" value="GATASE_COBBQ"/>
    <property type="match status" value="1"/>
</dbReference>
<keyword evidence="6 7" id="KW-0315">Glutamine amidotransferase</keyword>
<dbReference type="SUPFAM" id="SSF52540">
    <property type="entry name" value="P-loop containing nucleoside triphosphate hydrolases"/>
    <property type="match status" value="1"/>
</dbReference>
<evidence type="ECO:0000256" key="8">
    <source>
        <dbReference type="SAM" id="MobiDB-lite"/>
    </source>
</evidence>
<comment type="miscellaneous">
    <text evidence="7">The a and c carboxylates of hydrogenobyrinate are activated for nucleophilic attack via formation of a phosphorylated intermediate by ATP. CobB catalyzes first the amidation of the c-carboxylate, and then that of the a-carboxylate.</text>
</comment>
<keyword evidence="2 7" id="KW-0436">Ligase</keyword>
<dbReference type="InterPro" id="IPR004484">
    <property type="entry name" value="CbiA/CobB_synth"/>
</dbReference>
<dbReference type="RefSeq" id="WP_189870122.1">
    <property type="nucleotide sequence ID" value="NZ_BMWA01000006.1"/>
</dbReference>
<keyword evidence="5 7" id="KW-0460">Magnesium</keyword>
<name>A0ABW2DVB4_9ACTN</name>
<keyword evidence="3 7" id="KW-0547">Nucleotide-binding</keyword>
<dbReference type="PANTHER" id="PTHR43873">
    <property type="entry name" value="COBYRINATE A,C-DIAMIDE SYNTHASE"/>
    <property type="match status" value="1"/>
</dbReference>